<accession>A0ABT3HWT4</accession>
<reference evidence="2" key="1">
    <citation type="submission" date="2022-10" db="EMBL/GenBank/DDBJ databases">
        <title>Chryseobacterium babae sp. nov. isolated from the gut of the beetle Oryctes rhinoceros, and Chryseobacterium kimseyorum sp. nov., isolated from a stick insect rearing cage.</title>
        <authorList>
            <person name="Shelomi M."/>
            <person name="Han C.-J."/>
            <person name="Chen W.-M."/>
            <person name="Chen H.-K."/>
            <person name="Liaw S.-J."/>
            <person name="Muhle E."/>
            <person name="Clermont D."/>
        </authorList>
    </citation>
    <scope>NUCLEOTIDE SEQUENCE</scope>
    <source>
        <strain evidence="2">09-1422</strain>
    </source>
</reference>
<dbReference type="EMBL" id="JAPDHW010000004">
    <property type="protein sequence ID" value="MCW3168250.1"/>
    <property type="molecule type" value="Genomic_DNA"/>
</dbReference>
<keyword evidence="1" id="KW-1133">Transmembrane helix</keyword>
<keyword evidence="3" id="KW-1185">Reference proteome</keyword>
<dbReference type="Proteomes" id="UP001163731">
    <property type="component" value="Unassembled WGS sequence"/>
</dbReference>
<feature type="transmembrane region" description="Helical" evidence="1">
    <location>
        <begin position="21"/>
        <end position="42"/>
    </location>
</feature>
<name>A0ABT3HWT4_9FLAO</name>
<evidence type="ECO:0008006" key="4">
    <source>
        <dbReference type="Google" id="ProtNLM"/>
    </source>
</evidence>
<keyword evidence="1" id="KW-0812">Transmembrane</keyword>
<comment type="caution">
    <text evidence="2">The sequence shown here is derived from an EMBL/GenBank/DDBJ whole genome shotgun (WGS) entry which is preliminary data.</text>
</comment>
<protein>
    <recommendedName>
        <fullName evidence="4">Redox-active disulfide protein 2</fullName>
    </recommendedName>
</protein>
<feature type="transmembrane region" description="Helical" evidence="1">
    <location>
        <begin position="48"/>
        <end position="67"/>
    </location>
</feature>
<gene>
    <name evidence="2" type="ORF">OMO38_06895</name>
</gene>
<sequence>MKKNTLAELDSDELAAKKKTLKGAMISLGAVLLISFMLLLYLDIKDQNYVVIPVIFACSLTLTLCLLRRNQIDREIKSRESEYVK</sequence>
<dbReference type="RefSeq" id="WP_264749474.1">
    <property type="nucleotide sequence ID" value="NZ_JAPDHW010000004.1"/>
</dbReference>
<evidence type="ECO:0000256" key="1">
    <source>
        <dbReference type="SAM" id="Phobius"/>
    </source>
</evidence>
<proteinExistence type="predicted"/>
<evidence type="ECO:0000313" key="2">
    <source>
        <dbReference type="EMBL" id="MCW3168250.1"/>
    </source>
</evidence>
<organism evidence="2 3">
    <name type="scientific">Chryseobacterium kimseyorum</name>
    <dbReference type="NCBI Taxonomy" id="2984028"/>
    <lineage>
        <taxon>Bacteria</taxon>
        <taxon>Pseudomonadati</taxon>
        <taxon>Bacteroidota</taxon>
        <taxon>Flavobacteriia</taxon>
        <taxon>Flavobacteriales</taxon>
        <taxon>Weeksellaceae</taxon>
        <taxon>Chryseobacterium group</taxon>
        <taxon>Chryseobacterium</taxon>
    </lineage>
</organism>
<keyword evidence="1" id="KW-0472">Membrane</keyword>
<evidence type="ECO:0000313" key="3">
    <source>
        <dbReference type="Proteomes" id="UP001163731"/>
    </source>
</evidence>